<dbReference type="Proteomes" id="UP000278475">
    <property type="component" value="Unassembled WGS sequence"/>
</dbReference>
<sequence length="258" mass="28956">MQKRRECVVFKAVFSDARLWRKIIDAISTLIEEASFIATPNGLMLRAMDPSRVAMVDFELQPLGFEEYSCDSEVVLGVNFDDIKKVMKRASASDKLELEHDPVQNRLKVKLKGRATRVFAVPLLELGREEFSTPKVPFNVTVRMLSETLEDAIKDASVVSDYVRFEADQSSFRIKASGDRGEVEVSVDKDSGGLLGMEIKEPSHALYSLNYLENMMKAADAADVVLVKFSTNMPLGLDFELPNGRITYYLAPRMEAET</sequence>
<name>A0A497ESW3_9CREN</name>
<dbReference type="EMBL" id="QMQV01000009">
    <property type="protein sequence ID" value="RLE50289.1"/>
    <property type="molecule type" value="Genomic_DNA"/>
</dbReference>
<dbReference type="PANTHER" id="PTHR11352:SF0">
    <property type="entry name" value="PROLIFERATING CELL NUCLEAR ANTIGEN"/>
    <property type="match status" value="1"/>
</dbReference>
<comment type="subunit">
    <text evidence="3">Homotrimer. The subunits circularize to form a toroid; DNA passes through its center. Replication factor C (RFC) is required to load the toroid on the DNA.</text>
</comment>
<dbReference type="AlphaFoldDB" id="A0A497ESW3"/>
<dbReference type="GO" id="GO:0006272">
    <property type="term" value="P:leading strand elongation"/>
    <property type="evidence" value="ECO:0007669"/>
    <property type="project" value="TreeGrafter"/>
</dbReference>
<keyword evidence="2 3" id="KW-0238">DNA-binding</keyword>
<dbReference type="NCBIfam" id="TIGR00590">
    <property type="entry name" value="pcna"/>
    <property type="match status" value="1"/>
</dbReference>
<dbReference type="GO" id="GO:0003677">
    <property type="term" value="F:DNA binding"/>
    <property type="evidence" value="ECO:0007669"/>
    <property type="project" value="UniProtKB-UniRule"/>
</dbReference>
<dbReference type="Pfam" id="PF02747">
    <property type="entry name" value="PCNA_C"/>
    <property type="match status" value="1"/>
</dbReference>
<proteinExistence type="inferred from homology"/>
<dbReference type="InterPro" id="IPR022648">
    <property type="entry name" value="Pr_cel_nuc_antig_N"/>
</dbReference>
<protein>
    <recommendedName>
        <fullName evidence="3">DNA polymerase sliding clamp</fullName>
    </recommendedName>
    <alternativeName>
        <fullName evidence="3">Proliferating cell nuclear antigen homolog</fullName>
        <shortName evidence="3">PCNA</shortName>
    </alternativeName>
</protein>
<dbReference type="PANTHER" id="PTHR11352">
    <property type="entry name" value="PROLIFERATING CELL NUCLEAR ANTIGEN"/>
    <property type="match status" value="1"/>
</dbReference>
<evidence type="ECO:0000256" key="2">
    <source>
        <dbReference type="ARBA" id="ARBA00023125"/>
    </source>
</evidence>
<evidence type="ECO:0000259" key="6">
    <source>
        <dbReference type="Pfam" id="PF00705"/>
    </source>
</evidence>
<comment type="caution">
    <text evidence="8">The sequence shown here is derived from an EMBL/GenBank/DDBJ whole genome shotgun (WGS) entry which is preliminary data.</text>
</comment>
<evidence type="ECO:0000259" key="7">
    <source>
        <dbReference type="Pfam" id="PF02747"/>
    </source>
</evidence>
<evidence type="ECO:0000256" key="4">
    <source>
        <dbReference type="RuleBase" id="RU003671"/>
    </source>
</evidence>
<comment type="similarity">
    <text evidence="1 3 4">Belongs to the PCNA family.</text>
</comment>
<feature type="domain" description="Proliferating cell nuclear antigen PCNA N-terminal" evidence="6">
    <location>
        <begin position="10"/>
        <end position="109"/>
    </location>
</feature>
<dbReference type="GO" id="GO:0006275">
    <property type="term" value="P:regulation of DNA replication"/>
    <property type="evidence" value="ECO:0007669"/>
    <property type="project" value="UniProtKB-UniRule"/>
</dbReference>
<dbReference type="HAMAP" id="MF_00317">
    <property type="entry name" value="DNApol_clamp_arch"/>
    <property type="match status" value="1"/>
</dbReference>
<evidence type="ECO:0000313" key="9">
    <source>
        <dbReference type="Proteomes" id="UP000278475"/>
    </source>
</evidence>
<dbReference type="GO" id="GO:0030337">
    <property type="term" value="F:DNA polymerase processivity factor activity"/>
    <property type="evidence" value="ECO:0007669"/>
    <property type="project" value="UniProtKB-UniRule"/>
</dbReference>
<dbReference type="NCBIfam" id="NF002221">
    <property type="entry name" value="PRK01115.1-4"/>
    <property type="match status" value="1"/>
</dbReference>
<comment type="function">
    <text evidence="3">Sliding clamp subunit that acts as a moving platform for DNA processing. Responsible for tethering the catalytic subunit of DNA polymerase and other proteins to DNA during high-speed replication.</text>
</comment>
<feature type="domain" description="Proliferating cell nuclear antigen PCNA C-terminal" evidence="7">
    <location>
        <begin position="134"/>
        <end position="252"/>
    </location>
</feature>
<gene>
    <name evidence="3 8" type="primary">pcn</name>
    <name evidence="8" type="ORF">DRJ31_01920</name>
</gene>
<dbReference type="InterPro" id="IPR046938">
    <property type="entry name" value="DNA_clamp_sf"/>
</dbReference>
<evidence type="ECO:0000313" key="8">
    <source>
        <dbReference type="EMBL" id="RLE50289.1"/>
    </source>
</evidence>
<dbReference type="InterPro" id="IPR022649">
    <property type="entry name" value="Pr_cel_nuc_antig_C"/>
</dbReference>
<reference evidence="8 9" key="1">
    <citation type="submission" date="2018-06" db="EMBL/GenBank/DDBJ databases">
        <title>Extensive metabolic versatility and redundancy in microbially diverse, dynamic hydrothermal sediments.</title>
        <authorList>
            <person name="Dombrowski N."/>
            <person name="Teske A."/>
            <person name="Baker B.J."/>
        </authorList>
    </citation>
    <scope>NUCLEOTIDE SEQUENCE [LARGE SCALE GENOMIC DNA]</scope>
    <source>
        <strain evidence="8">B66_G16</strain>
    </source>
</reference>
<dbReference type="PRINTS" id="PR00339">
    <property type="entry name" value="PCNACYCLIN"/>
</dbReference>
<dbReference type="Pfam" id="PF00705">
    <property type="entry name" value="PCNA_N"/>
    <property type="match status" value="1"/>
</dbReference>
<dbReference type="PROSITE" id="PS01251">
    <property type="entry name" value="PCNA_1"/>
    <property type="match status" value="1"/>
</dbReference>
<evidence type="ECO:0000256" key="5">
    <source>
        <dbReference type="RuleBase" id="RU003673"/>
    </source>
</evidence>
<evidence type="ECO:0000256" key="3">
    <source>
        <dbReference type="HAMAP-Rule" id="MF_00317"/>
    </source>
</evidence>
<dbReference type="InterPro" id="IPR022659">
    <property type="entry name" value="Pr_cel_nuc_antig_CS"/>
</dbReference>
<dbReference type="Gene3D" id="3.70.10.10">
    <property type="match status" value="1"/>
</dbReference>
<dbReference type="InterPro" id="IPR000730">
    <property type="entry name" value="Pr_cel_nuc_antig"/>
</dbReference>
<accession>A0A497ESW3</accession>
<dbReference type="SUPFAM" id="SSF55979">
    <property type="entry name" value="DNA clamp"/>
    <property type="match status" value="2"/>
</dbReference>
<comment type="function">
    <text evidence="5">Sliding clamp subunit. Responsible for tethering the catalytic subunit of DNA polymerase to DNA during high-speed replication.</text>
</comment>
<evidence type="ECO:0000256" key="1">
    <source>
        <dbReference type="ARBA" id="ARBA00010462"/>
    </source>
</evidence>
<organism evidence="8 9">
    <name type="scientific">Thermoproteota archaeon</name>
    <dbReference type="NCBI Taxonomy" id="2056631"/>
    <lineage>
        <taxon>Archaea</taxon>
        <taxon>Thermoproteota</taxon>
    </lineage>
</organism>
<dbReference type="CDD" id="cd00577">
    <property type="entry name" value="PCNA"/>
    <property type="match status" value="1"/>
</dbReference>
<keyword evidence="3 4" id="KW-0235">DNA replication</keyword>